<feature type="compositionally biased region" description="Gly residues" evidence="1">
    <location>
        <begin position="27"/>
        <end position="36"/>
    </location>
</feature>
<accession>A0A9D2LBJ8</accession>
<evidence type="ECO:0000313" key="4">
    <source>
        <dbReference type="Proteomes" id="UP000823823"/>
    </source>
</evidence>
<feature type="compositionally biased region" description="Basic residues" evidence="1">
    <location>
        <begin position="1"/>
        <end position="10"/>
    </location>
</feature>
<proteinExistence type="predicted"/>
<keyword evidence="2" id="KW-1133">Transmembrane helix</keyword>
<feature type="region of interest" description="Disordered" evidence="1">
    <location>
        <begin position="212"/>
        <end position="308"/>
    </location>
</feature>
<name>A0A9D2LBJ8_9MICO</name>
<gene>
    <name evidence="3" type="ORF">H9786_03015</name>
</gene>
<dbReference type="AlphaFoldDB" id="A0A9D2LBJ8"/>
<evidence type="ECO:0000313" key="3">
    <source>
        <dbReference type="EMBL" id="HJB09495.1"/>
    </source>
</evidence>
<dbReference type="EMBL" id="DWZH01000022">
    <property type="protein sequence ID" value="HJB09495.1"/>
    <property type="molecule type" value="Genomic_DNA"/>
</dbReference>
<evidence type="ECO:0000256" key="1">
    <source>
        <dbReference type="SAM" id="MobiDB-lite"/>
    </source>
</evidence>
<feature type="compositionally biased region" description="Basic and acidic residues" evidence="1">
    <location>
        <begin position="159"/>
        <end position="172"/>
    </location>
</feature>
<feature type="region of interest" description="Disordered" evidence="1">
    <location>
        <begin position="117"/>
        <end position="177"/>
    </location>
</feature>
<feature type="compositionally biased region" description="Low complexity" evidence="1">
    <location>
        <begin position="275"/>
        <end position="285"/>
    </location>
</feature>
<reference evidence="3" key="1">
    <citation type="journal article" date="2021" name="PeerJ">
        <title>Extensive microbial diversity within the chicken gut microbiome revealed by metagenomics and culture.</title>
        <authorList>
            <person name="Gilroy R."/>
            <person name="Ravi A."/>
            <person name="Getino M."/>
            <person name="Pursley I."/>
            <person name="Horton D.L."/>
            <person name="Alikhan N.F."/>
            <person name="Baker D."/>
            <person name="Gharbi K."/>
            <person name="Hall N."/>
            <person name="Watson M."/>
            <person name="Adriaenssens E.M."/>
            <person name="Foster-Nyarko E."/>
            <person name="Jarju S."/>
            <person name="Secka A."/>
            <person name="Antonio M."/>
            <person name="Oren A."/>
            <person name="Chaudhuri R.R."/>
            <person name="La Ragione R."/>
            <person name="Hildebrand F."/>
            <person name="Pallen M.J."/>
        </authorList>
    </citation>
    <scope>NUCLEOTIDE SEQUENCE</scope>
    <source>
        <strain evidence="3">ChiHjej13B12-24818</strain>
    </source>
</reference>
<feature type="transmembrane region" description="Helical" evidence="2">
    <location>
        <begin position="184"/>
        <end position="202"/>
    </location>
</feature>
<feature type="compositionally biased region" description="Gly residues" evidence="1">
    <location>
        <begin position="289"/>
        <end position="308"/>
    </location>
</feature>
<sequence>MTPSVRHRARPPLGDDEPQDMPPQGPAGPGSGGSGPDGPSRPPQGGAGRGGPTDDEPELQLKKLSPTGLGASGAAAATASVIGGQLGIAGTVIGAALTSIVSATALAVYTDSVNRSKAKLKSVAEKTQRAQPTRRTPGASHAKSTSRTTARAQKPAEPGGREIRNGTEDHADAQPSGRRRILRTVLLAVVIALIGIVAVFGIQRVTGVELSPGTGEIHRSVTGNESIAPRGDSSPTEQEQQEQQDGVDLQERDGSEGDSDAPQQEEGPADDQGDAPASEAPAPAEQDSGTGGGEGGSTGEQGSGTSGE</sequence>
<dbReference type="Proteomes" id="UP000823823">
    <property type="component" value="Unassembled WGS sequence"/>
</dbReference>
<keyword evidence="2" id="KW-0472">Membrane</keyword>
<organism evidence="3 4">
    <name type="scientific">Candidatus Brachybacterium merdavium</name>
    <dbReference type="NCBI Taxonomy" id="2838513"/>
    <lineage>
        <taxon>Bacteria</taxon>
        <taxon>Bacillati</taxon>
        <taxon>Actinomycetota</taxon>
        <taxon>Actinomycetes</taxon>
        <taxon>Micrococcales</taxon>
        <taxon>Dermabacteraceae</taxon>
        <taxon>Brachybacterium</taxon>
    </lineage>
</organism>
<reference evidence="3" key="2">
    <citation type="submission" date="2021-04" db="EMBL/GenBank/DDBJ databases">
        <authorList>
            <person name="Gilroy R."/>
        </authorList>
    </citation>
    <scope>NUCLEOTIDE SEQUENCE</scope>
    <source>
        <strain evidence="3">ChiHjej13B12-24818</strain>
    </source>
</reference>
<evidence type="ECO:0000256" key="2">
    <source>
        <dbReference type="SAM" id="Phobius"/>
    </source>
</evidence>
<protein>
    <submittedName>
        <fullName evidence="3">Uncharacterized protein</fullName>
    </submittedName>
</protein>
<feature type="region of interest" description="Disordered" evidence="1">
    <location>
        <begin position="1"/>
        <end position="71"/>
    </location>
</feature>
<keyword evidence="2" id="KW-0812">Transmembrane</keyword>
<feature type="compositionally biased region" description="Polar residues" evidence="1">
    <location>
        <begin position="142"/>
        <end position="151"/>
    </location>
</feature>
<comment type="caution">
    <text evidence="3">The sequence shown here is derived from an EMBL/GenBank/DDBJ whole genome shotgun (WGS) entry which is preliminary data.</text>
</comment>